<keyword evidence="10 13" id="KW-0472">Membrane</keyword>
<gene>
    <name evidence="14" type="primary">ATP8</name>
</gene>
<keyword evidence="8 12" id="KW-0406">Ion transport</keyword>
<geneLocation type="mitochondrion" evidence="14"/>
<keyword evidence="9 12" id="KW-0496">Mitochondrion</keyword>
<comment type="subcellular location">
    <subcellularLocation>
        <location evidence="1 12">Mitochondrion membrane</location>
        <topology evidence="1 12">Single-pass membrane protein</topology>
    </subcellularLocation>
</comment>
<accession>S4UZU1</accession>
<dbReference type="Pfam" id="PF00895">
    <property type="entry name" value="ATP-synt_8"/>
    <property type="match status" value="1"/>
</dbReference>
<feature type="transmembrane region" description="Helical" evidence="13">
    <location>
        <begin position="6"/>
        <end position="23"/>
    </location>
</feature>
<dbReference type="EMBL" id="JX564853">
    <property type="protein sequence ID" value="AGN71028.1"/>
    <property type="molecule type" value="Genomic_DNA"/>
</dbReference>
<keyword evidence="3 12" id="KW-0813">Transport</keyword>
<evidence type="ECO:0000256" key="7">
    <source>
        <dbReference type="ARBA" id="ARBA00022989"/>
    </source>
</evidence>
<dbReference type="GO" id="GO:0015078">
    <property type="term" value="F:proton transmembrane transporter activity"/>
    <property type="evidence" value="ECO:0007669"/>
    <property type="project" value="InterPro"/>
</dbReference>
<keyword evidence="4 12" id="KW-0138">CF(0)</keyword>
<evidence type="ECO:0000256" key="1">
    <source>
        <dbReference type="ARBA" id="ARBA00004304"/>
    </source>
</evidence>
<evidence type="ECO:0000256" key="10">
    <source>
        <dbReference type="ARBA" id="ARBA00023136"/>
    </source>
</evidence>
<evidence type="ECO:0000256" key="12">
    <source>
        <dbReference type="RuleBase" id="RU003661"/>
    </source>
</evidence>
<proteinExistence type="inferred from homology"/>
<keyword evidence="5 12" id="KW-0812">Transmembrane</keyword>
<keyword evidence="7 13" id="KW-1133">Transmembrane helix</keyword>
<evidence type="ECO:0000313" key="14">
    <source>
        <dbReference type="EMBL" id="AGN71028.1"/>
    </source>
</evidence>
<keyword evidence="11" id="KW-0066">ATP synthesis</keyword>
<evidence type="ECO:0000256" key="13">
    <source>
        <dbReference type="SAM" id="Phobius"/>
    </source>
</evidence>
<comment type="similarity">
    <text evidence="2 12">Belongs to the ATPase protein 8 family.</text>
</comment>
<keyword evidence="6 12" id="KW-0375">Hydrogen ion transport</keyword>
<protein>
    <recommendedName>
        <fullName evidence="12">ATP synthase complex subunit 8</fullName>
    </recommendedName>
</protein>
<evidence type="ECO:0000256" key="6">
    <source>
        <dbReference type="ARBA" id="ARBA00022781"/>
    </source>
</evidence>
<reference evidence="14" key="1">
    <citation type="journal article" date="2013" name="Mol. Biol. Evol.">
        <title>Efficient Sequencing of Anuran mtDNAs and a Mitogenomic Exploration of the Phylogeny and Evolution of Frogs.</title>
        <authorList>
            <person name="Zhang P."/>
            <person name="Liang D."/>
            <person name="Mao R.L."/>
            <person name="Hillis D.M."/>
            <person name="Wake D.B."/>
            <person name="Cannatella D.C."/>
        </authorList>
    </citation>
    <scope>NUCLEOTIDE SEQUENCE</scope>
</reference>
<dbReference type="GO" id="GO:0045259">
    <property type="term" value="C:proton-transporting ATP synthase complex"/>
    <property type="evidence" value="ECO:0007669"/>
    <property type="project" value="UniProtKB-KW"/>
</dbReference>
<organism evidence="14">
    <name type="scientific">Arthroleptis poecilonotus</name>
    <name type="common">West African screeching frog</name>
    <dbReference type="NCBI Taxonomy" id="577105"/>
    <lineage>
        <taxon>Eukaryota</taxon>
        <taxon>Metazoa</taxon>
        <taxon>Chordata</taxon>
        <taxon>Craniata</taxon>
        <taxon>Vertebrata</taxon>
        <taxon>Euteleostomi</taxon>
        <taxon>Amphibia</taxon>
        <taxon>Batrachia</taxon>
        <taxon>Anura</taxon>
        <taxon>Neobatrachia</taxon>
        <taxon>Microhyloidea</taxon>
        <taxon>Arthroleptidae</taxon>
        <taxon>Arthroleptis</taxon>
    </lineage>
</organism>
<evidence type="ECO:0000256" key="2">
    <source>
        <dbReference type="ARBA" id="ARBA00008892"/>
    </source>
</evidence>
<dbReference type="AlphaFoldDB" id="S4UZU1"/>
<name>S4UZU1_ARTPO</name>
<dbReference type="GO" id="GO:0015986">
    <property type="term" value="P:proton motive force-driven ATP synthesis"/>
    <property type="evidence" value="ECO:0007669"/>
    <property type="project" value="InterPro"/>
</dbReference>
<evidence type="ECO:0000256" key="5">
    <source>
        <dbReference type="ARBA" id="ARBA00022692"/>
    </source>
</evidence>
<evidence type="ECO:0000256" key="9">
    <source>
        <dbReference type="ARBA" id="ARBA00023128"/>
    </source>
</evidence>
<evidence type="ECO:0000256" key="8">
    <source>
        <dbReference type="ARBA" id="ARBA00023065"/>
    </source>
</evidence>
<evidence type="ECO:0000256" key="3">
    <source>
        <dbReference type="ARBA" id="ARBA00022448"/>
    </source>
</evidence>
<dbReference type="GO" id="GO:0031966">
    <property type="term" value="C:mitochondrial membrane"/>
    <property type="evidence" value="ECO:0007669"/>
    <property type="project" value="UniProtKB-SubCell"/>
</dbReference>
<dbReference type="InterPro" id="IPR001421">
    <property type="entry name" value="ATP8_metazoa"/>
</dbReference>
<sequence>MPQLLSEPWFFIFMSSWFILLIITPQKFLNHKITNPLNQTPLKPQQTNWFWPWP</sequence>
<evidence type="ECO:0000256" key="4">
    <source>
        <dbReference type="ARBA" id="ARBA00022547"/>
    </source>
</evidence>
<evidence type="ECO:0000256" key="11">
    <source>
        <dbReference type="ARBA" id="ARBA00023310"/>
    </source>
</evidence>